<dbReference type="InterPro" id="IPR013783">
    <property type="entry name" value="Ig-like_fold"/>
</dbReference>
<dbReference type="AlphaFoldDB" id="A0A9Q1IH06"/>
<organism evidence="3 4">
    <name type="scientific">Synaphobranchus kaupii</name>
    <name type="common">Kaup's arrowtooth eel</name>
    <dbReference type="NCBI Taxonomy" id="118154"/>
    <lineage>
        <taxon>Eukaryota</taxon>
        <taxon>Metazoa</taxon>
        <taxon>Chordata</taxon>
        <taxon>Craniata</taxon>
        <taxon>Vertebrata</taxon>
        <taxon>Euteleostomi</taxon>
        <taxon>Actinopterygii</taxon>
        <taxon>Neopterygii</taxon>
        <taxon>Teleostei</taxon>
        <taxon>Anguilliformes</taxon>
        <taxon>Synaphobranchidae</taxon>
        <taxon>Synaphobranchus</taxon>
    </lineage>
</organism>
<dbReference type="EMBL" id="JAINUF010000015">
    <property type="protein sequence ID" value="KAJ8341548.1"/>
    <property type="molecule type" value="Genomic_DNA"/>
</dbReference>
<sequence>MAMQRLTGLLSWLLLNILLLFTGVSGEDLTVYSSVGGAASLPCNHNHRYLDCSSIMWISNHEQLRRGIELVIDGNVTDKNQEKSGKLRMESNCSLHINNFTTADVGKYNCRLYKKEENGAHTDAPFIYLSLLSISASSPVTELKIGSTVTLHCALHSHSNMPCGKSISVTWVSETGAPLQGDRYKVSDFKCSSTLTLTLQHSDRNLKCQLTEEGKLKASCSYTTTFSEDKRRQCSES</sequence>
<dbReference type="GO" id="GO:1990782">
    <property type="term" value="F:protein tyrosine kinase binding"/>
    <property type="evidence" value="ECO:0007669"/>
    <property type="project" value="TreeGrafter"/>
</dbReference>
<keyword evidence="4" id="KW-1185">Reference proteome</keyword>
<dbReference type="GO" id="GO:0045121">
    <property type="term" value="C:membrane raft"/>
    <property type="evidence" value="ECO:0007669"/>
    <property type="project" value="TreeGrafter"/>
</dbReference>
<dbReference type="GO" id="GO:0070374">
    <property type="term" value="P:positive regulation of ERK1 and ERK2 cascade"/>
    <property type="evidence" value="ECO:0007669"/>
    <property type="project" value="TreeGrafter"/>
</dbReference>
<dbReference type="SMART" id="SM00409">
    <property type="entry name" value="IG"/>
    <property type="match status" value="2"/>
</dbReference>
<dbReference type="Gene3D" id="2.60.40.10">
    <property type="entry name" value="Immunoglobulins"/>
    <property type="match status" value="2"/>
</dbReference>
<evidence type="ECO:0000259" key="2">
    <source>
        <dbReference type="PROSITE" id="PS50835"/>
    </source>
</evidence>
<dbReference type="Proteomes" id="UP001152622">
    <property type="component" value="Chromosome 15"/>
</dbReference>
<reference evidence="3" key="1">
    <citation type="journal article" date="2023" name="Science">
        <title>Genome structures resolve the early diversification of teleost fishes.</title>
        <authorList>
            <person name="Parey E."/>
            <person name="Louis A."/>
            <person name="Montfort J."/>
            <person name="Bouchez O."/>
            <person name="Roques C."/>
            <person name="Iampietro C."/>
            <person name="Lluch J."/>
            <person name="Castinel A."/>
            <person name="Donnadieu C."/>
            <person name="Desvignes T."/>
            <person name="Floi Bucao C."/>
            <person name="Jouanno E."/>
            <person name="Wen M."/>
            <person name="Mejri S."/>
            <person name="Dirks R."/>
            <person name="Jansen H."/>
            <person name="Henkel C."/>
            <person name="Chen W.J."/>
            <person name="Zahm M."/>
            <person name="Cabau C."/>
            <person name="Klopp C."/>
            <person name="Thompson A.W."/>
            <person name="Robinson-Rechavi M."/>
            <person name="Braasch I."/>
            <person name="Lecointre G."/>
            <person name="Bobe J."/>
            <person name="Postlethwait J.H."/>
            <person name="Berthelot C."/>
            <person name="Roest Crollius H."/>
            <person name="Guiguen Y."/>
        </authorList>
    </citation>
    <scope>NUCLEOTIDE SEQUENCE</scope>
    <source>
        <strain evidence="3">WJC10195</strain>
    </source>
</reference>
<keyword evidence="1" id="KW-0732">Signal</keyword>
<dbReference type="PROSITE" id="PS50835">
    <property type="entry name" value="IG_LIKE"/>
    <property type="match status" value="2"/>
</dbReference>
<accession>A0A9Q1IH06</accession>
<dbReference type="Pfam" id="PF07686">
    <property type="entry name" value="V-set"/>
    <property type="match status" value="1"/>
</dbReference>
<proteinExistence type="predicted"/>
<dbReference type="GO" id="GO:0009897">
    <property type="term" value="C:external side of plasma membrane"/>
    <property type="evidence" value="ECO:0007669"/>
    <property type="project" value="TreeGrafter"/>
</dbReference>
<comment type="caution">
    <text evidence="3">The sequence shown here is derived from an EMBL/GenBank/DDBJ whole genome shotgun (WGS) entry which is preliminary data.</text>
</comment>
<dbReference type="InterPro" id="IPR013106">
    <property type="entry name" value="Ig_V-set"/>
</dbReference>
<dbReference type="SUPFAM" id="SSF48726">
    <property type="entry name" value="Immunoglobulin"/>
    <property type="match status" value="2"/>
</dbReference>
<dbReference type="InterPro" id="IPR007110">
    <property type="entry name" value="Ig-like_dom"/>
</dbReference>
<dbReference type="PANTHER" id="PTHR11422:SF5">
    <property type="entry name" value="DIVERSE IMMUNOGLOBULIN DOMAIN-CONTAINING PROTEIN 1.1 ISOFORM X1-RELATED"/>
    <property type="match status" value="1"/>
</dbReference>
<protein>
    <recommendedName>
        <fullName evidence="2">Ig-like domain-containing protein</fullName>
    </recommendedName>
</protein>
<gene>
    <name evidence="3" type="ORF">SKAU_G00338390</name>
</gene>
<dbReference type="GO" id="GO:0035723">
    <property type="term" value="P:interleukin-15-mediated signaling pathway"/>
    <property type="evidence" value="ECO:0007669"/>
    <property type="project" value="TreeGrafter"/>
</dbReference>
<dbReference type="InterPro" id="IPR003599">
    <property type="entry name" value="Ig_sub"/>
</dbReference>
<dbReference type="InterPro" id="IPR036179">
    <property type="entry name" value="Ig-like_dom_sf"/>
</dbReference>
<feature type="domain" description="Ig-like" evidence="2">
    <location>
        <begin position="125"/>
        <end position="227"/>
    </location>
</feature>
<feature type="domain" description="Ig-like" evidence="2">
    <location>
        <begin position="36"/>
        <end position="112"/>
    </location>
</feature>
<feature type="chain" id="PRO_5040486461" description="Ig-like domain-containing protein" evidence="1">
    <location>
        <begin position="27"/>
        <end position="237"/>
    </location>
</feature>
<dbReference type="GO" id="GO:0042110">
    <property type="term" value="P:T cell activation"/>
    <property type="evidence" value="ECO:0007669"/>
    <property type="project" value="TreeGrafter"/>
</dbReference>
<evidence type="ECO:0000256" key="1">
    <source>
        <dbReference type="SAM" id="SignalP"/>
    </source>
</evidence>
<name>A0A9Q1IH06_SYNKA</name>
<dbReference type="OrthoDB" id="8869347at2759"/>
<dbReference type="GO" id="GO:0042289">
    <property type="term" value="F:MHC class II protein binding"/>
    <property type="evidence" value="ECO:0007669"/>
    <property type="project" value="TreeGrafter"/>
</dbReference>
<evidence type="ECO:0000313" key="3">
    <source>
        <dbReference type="EMBL" id="KAJ8341548.1"/>
    </source>
</evidence>
<feature type="signal peptide" evidence="1">
    <location>
        <begin position="1"/>
        <end position="26"/>
    </location>
</feature>
<dbReference type="PANTHER" id="PTHR11422">
    <property type="entry name" value="T-CELL SURFACE GLYCOPROTEIN CD4"/>
    <property type="match status" value="1"/>
</dbReference>
<evidence type="ECO:0000313" key="4">
    <source>
        <dbReference type="Proteomes" id="UP001152622"/>
    </source>
</evidence>